<reference evidence="2" key="1">
    <citation type="submission" date="2021-03" db="EMBL/GenBank/DDBJ databases">
        <title>Chromosome level genome of the anhydrobiotic midge Polypedilum vanderplanki.</title>
        <authorList>
            <person name="Yoshida Y."/>
            <person name="Kikawada T."/>
            <person name="Gusev O."/>
        </authorList>
    </citation>
    <scope>NUCLEOTIDE SEQUENCE</scope>
    <source>
        <strain evidence="2">NIAS01</strain>
        <tissue evidence="2">Whole body or cell culture</tissue>
    </source>
</reference>
<organism evidence="2 3">
    <name type="scientific">Polypedilum vanderplanki</name>
    <name type="common">Sleeping chironomid midge</name>
    <dbReference type="NCBI Taxonomy" id="319348"/>
    <lineage>
        <taxon>Eukaryota</taxon>
        <taxon>Metazoa</taxon>
        <taxon>Ecdysozoa</taxon>
        <taxon>Arthropoda</taxon>
        <taxon>Hexapoda</taxon>
        <taxon>Insecta</taxon>
        <taxon>Pterygota</taxon>
        <taxon>Neoptera</taxon>
        <taxon>Endopterygota</taxon>
        <taxon>Diptera</taxon>
        <taxon>Nematocera</taxon>
        <taxon>Chironomoidea</taxon>
        <taxon>Chironomidae</taxon>
        <taxon>Chironominae</taxon>
        <taxon>Polypedilum</taxon>
        <taxon>Polypedilum</taxon>
    </lineage>
</organism>
<dbReference type="GO" id="GO:0004222">
    <property type="term" value="F:metalloendopeptidase activity"/>
    <property type="evidence" value="ECO:0007669"/>
    <property type="project" value="InterPro"/>
</dbReference>
<dbReference type="AlphaFoldDB" id="A0A9J6BF19"/>
<dbReference type="GO" id="GO:0006508">
    <property type="term" value="P:proteolysis"/>
    <property type="evidence" value="ECO:0007669"/>
    <property type="project" value="InterPro"/>
</dbReference>
<name>A0A9J6BF19_POLVA</name>
<accession>A0A9J6BF19</accession>
<dbReference type="Proteomes" id="UP001107558">
    <property type="component" value="Chromosome 4"/>
</dbReference>
<keyword evidence="3" id="KW-1185">Reference proteome</keyword>
<dbReference type="InterPro" id="IPR000718">
    <property type="entry name" value="Peptidase_M13"/>
</dbReference>
<dbReference type="InterPro" id="IPR042089">
    <property type="entry name" value="Peptidase_M13_dom_2"/>
</dbReference>
<evidence type="ECO:0000313" key="2">
    <source>
        <dbReference type="EMBL" id="KAG5668207.1"/>
    </source>
</evidence>
<comment type="caution">
    <text evidence="2">The sequence shown here is derived from an EMBL/GenBank/DDBJ whole genome shotgun (WGS) entry which is preliminary data.</text>
</comment>
<dbReference type="EMBL" id="JADBJN010000004">
    <property type="protein sequence ID" value="KAG5668207.1"/>
    <property type="molecule type" value="Genomic_DNA"/>
</dbReference>
<sequence>MFTIIILFTITSFDFNIAQPSPYSFKNQFIGNYSKYVTTKDELSRNYCNNYWCTNDAHYLFTKSSQYPNVDPCVDFKNFTVNQVEEVDVPDDRTQFRGFNSIIIDSYDERIRKVVAANFDSIRDENSRVIKIVKNTFSQCLKSKHALRHIQAHKDIVEHLQSLGGSPYLSKHIHFNHDKFNEATDYGIDDLWTNNVPNSFNEDELWTGENFNVSRYFEIEPWFALNLFFNLEVKRCENDKIFLKKPENSWEFKEDEESDFDDFRELLRTLDDAFRMRPQLRKILAENLYFPAVRRMRKFLKKREEIEAKFRNFELTKIKIREFKNKIPEFDWLKIINSEFFEGSKLSEYDEIFIDFDIEMLQELAKNIFDFDKKTISDTFMILFIYSNRFQIILRFHNNQDLKDRGTKHGWQRWNTCINQYSFHQNMQPALLVMYEQYRSIWDRTLGDFDRDLSEKQVNVGKNAEKFIYEIVDEFKRRFLIESAKYLPVEVAADVLFKLKNLKVLIGLPKSIFSISKLEEFYKDLNLNGNESFLISHWEIEKHHRKLRNEPKTNWKRQIDEIVNTYPNILKYNIDDGNILYLSPSHIIYPIYHPLRPMFFNMNSMFGQIFGILFQDVKNYVANKYKINFNPVSSLPIQVAYEYYKNWLQTHNEFQIGANYLTNEQLFWVASAVFQFKKYHKTVPKILQEENRLKFEYFHVFMKFHKGFQEAFNCSLTNDEKKKISEYLQKNKIIRNKNG</sequence>
<keyword evidence="1" id="KW-0732">Signal</keyword>
<feature type="signal peptide" evidence="1">
    <location>
        <begin position="1"/>
        <end position="18"/>
    </location>
</feature>
<protein>
    <submittedName>
        <fullName evidence="2">Uncharacterized protein</fullName>
    </submittedName>
</protein>
<proteinExistence type="predicted"/>
<dbReference type="SUPFAM" id="SSF55486">
    <property type="entry name" value="Metalloproteases ('zincins'), catalytic domain"/>
    <property type="match status" value="1"/>
</dbReference>
<evidence type="ECO:0000256" key="1">
    <source>
        <dbReference type="SAM" id="SignalP"/>
    </source>
</evidence>
<gene>
    <name evidence="2" type="ORF">PVAND_016156</name>
</gene>
<feature type="chain" id="PRO_5039888878" evidence="1">
    <location>
        <begin position="19"/>
        <end position="739"/>
    </location>
</feature>
<dbReference type="Gene3D" id="1.10.1380.10">
    <property type="entry name" value="Neutral endopeptidase , domain2"/>
    <property type="match status" value="1"/>
</dbReference>
<dbReference type="PROSITE" id="PS51885">
    <property type="entry name" value="NEPRILYSIN"/>
    <property type="match status" value="1"/>
</dbReference>
<evidence type="ECO:0000313" key="3">
    <source>
        <dbReference type="Proteomes" id="UP001107558"/>
    </source>
</evidence>